<dbReference type="OrthoDB" id="10398122at2759"/>
<dbReference type="InterPro" id="IPR006988">
    <property type="entry name" value="Nab_N"/>
</dbReference>
<dbReference type="CDD" id="cd01671">
    <property type="entry name" value="CARD"/>
    <property type="match status" value="2"/>
</dbReference>
<dbReference type="InterPro" id="IPR001315">
    <property type="entry name" value="CARD"/>
</dbReference>
<dbReference type="GO" id="GO:0006355">
    <property type="term" value="P:regulation of DNA-templated transcription"/>
    <property type="evidence" value="ECO:0007669"/>
    <property type="project" value="InterPro"/>
</dbReference>
<dbReference type="Proteomes" id="UP000596742">
    <property type="component" value="Unassembled WGS sequence"/>
</dbReference>
<comment type="caution">
    <text evidence="2">The sequence shown here is derived from an EMBL/GenBank/DDBJ whole genome shotgun (WGS) entry which is preliminary data.</text>
</comment>
<dbReference type="AlphaFoldDB" id="A0A8B6CSN3"/>
<dbReference type="Pfam" id="PF00619">
    <property type="entry name" value="CARD"/>
    <property type="match status" value="2"/>
</dbReference>
<dbReference type="GO" id="GO:0002020">
    <property type="term" value="F:protease binding"/>
    <property type="evidence" value="ECO:0007669"/>
    <property type="project" value="InterPro"/>
</dbReference>
<keyword evidence="3" id="KW-1185">Reference proteome</keyword>
<dbReference type="PANTHER" id="PTHR15034:SF5">
    <property type="entry name" value="DEATH DOMAIN-CONTAINING PROTEIN CRADD"/>
    <property type="match status" value="1"/>
</dbReference>
<dbReference type="SUPFAM" id="SSF47986">
    <property type="entry name" value="DEATH domain"/>
    <property type="match status" value="2"/>
</dbReference>
<dbReference type="Gene3D" id="1.10.533.10">
    <property type="entry name" value="Death Domain, Fas"/>
    <property type="match status" value="2"/>
</dbReference>
<dbReference type="GO" id="GO:0003712">
    <property type="term" value="F:transcription coregulator activity"/>
    <property type="evidence" value="ECO:0007669"/>
    <property type="project" value="InterPro"/>
</dbReference>
<reference evidence="2" key="1">
    <citation type="submission" date="2018-11" db="EMBL/GenBank/DDBJ databases">
        <authorList>
            <person name="Alioto T."/>
            <person name="Alioto T."/>
        </authorList>
    </citation>
    <scope>NUCLEOTIDE SEQUENCE</scope>
</reference>
<accession>A0A8B6CSN3</accession>
<protein>
    <recommendedName>
        <fullName evidence="1">CARD domain-containing protein</fullName>
    </recommendedName>
</protein>
<name>A0A8B6CSN3_MYTGA</name>
<dbReference type="PROSITE" id="PS50209">
    <property type="entry name" value="CARD"/>
    <property type="match status" value="2"/>
</dbReference>
<dbReference type="InterPro" id="IPR011029">
    <property type="entry name" value="DEATH-like_dom_sf"/>
</dbReference>
<organism evidence="2 3">
    <name type="scientific">Mytilus galloprovincialis</name>
    <name type="common">Mediterranean mussel</name>
    <dbReference type="NCBI Taxonomy" id="29158"/>
    <lineage>
        <taxon>Eukaryota</taxon>
        <taxon>Metazoa</taxon>
        <taxon>Spiralia</taxon>
        <taxon>Lophotrochozoa</taxon>
        <taxon>Mollusca</taxon>
        <taxon>Bivalvia</taxon>
        <taxon>Autobranchia</taxon>
        <taxon>Pteriomorphia</taxon>
        <taxon>Mytilida</taxon>
        <taxon>Mytiloidea</taxon>
        <taxon>Mytilidae</taxon>
        <taxon>Mytilinae</taxon>
        <taxon>Mytilus</taxon>
    </lineage>
</organism>
<gene>
    <name evidence="2" type="ORF">MGAL_10B060305</name>
</gene>
<evidence type="ECO:0000259" key="1">
    <source>
        <dbReference type="PROSITE" id="PS50209"/>
    </source>
</evidence>
<dbReference type="InterPro" id="IPR037939">
    <property type="entry name" value="CRADD"/>
</dbReference>
<dbReference type="EMBL" id="UYJE01002296">
    <property type="protein sequence ID" value="VDI09526.1"/>
    <property type="molecule type" value="Genomic_DNA"/>
</dbReference>
<feature type="domain" description="CARD" evidence="1">
    <location>
        <begin position="143"/>
        <end position="224"/>
    </location>
</feature>
<sequence>MEITLHARMISPHLLCLGECDVLMLSNAEDEKFKEVMEKVGMAKKPLHIRQFKNSLLEWMKDPGGNEHLPSYIQKADDASQSPVEVSLKSNVVSEDYSEVPLLRKDKHLKQTGGTRALTVHKSEKKDVQPQQKDKLKPTQRLVKDQKQHGLVPYYEELINQTVLDKIVLDNLISRCILMIEDREEIIKPTTQRERNRLLLDILTDRPYDTFHVFKDVLKESEPHNSDVQELISRMQCTVNRDDNMSCHEININDNAIRIQKNYTLLVNNIVSTTDVTDYLIEEDIMQNEEREEVCASGHTTNESNRRLLDILLYKDRNGYHQLLKALRHAEYLQIANEVSNTAVTELDQKLYRIGITKFRERQDSKEEKFEGKNYSKFEKSIKFTRSTSPYSA</sequence>
<dbReference type="GO" id="GO:0042981">
    <property type="term" value="P:regulation of apoptotic process"/>
    <property type="evidence" value="ECO:0007669"/>
    <property type="project" value="InterPro"/>
</dbReference>
<feature type="domain" description="CARD" evidence="1">
    <location>
        <begin position="259"/>
        <end position="342"/>
    </location>
</feature>
<dbReference type="PANTHER" id="PTHR15034">
    <property type="entry name" value="DEATH DOMAIN-CONTAINING PROTEIN CRADD"/>
    <property type="match status" value="1"/>
</dbReference>
<dbReference type="Pfam" id="PF04904">
    <property type="entry name" value="SAM_NCD1"/>
    <property type="match status" value="1"/>
</dbReference>
<evidence type="ECO:0000313" key="3">
    <source>
        <dbReference type="Proteomes" id="UP000596742"/>
    </source>
</evidence>
<dbReference type="GO" id="GO:0005634">
    <property type="term" value="C:nucleus"/>
    <property type="evidence" value="ECO:0007669"/>
    <property type="project" value="InterPro"/>
</dbReference>
<dbReference type="GO" id="GO:0070513">
    <property type="term" value="F:death domain binding"/>
    <property type="evidence" value="ECO:0007669"/>
    <property type="project" value="InterPro"/>
</dbReference>
<proteinExistence type="predicted"/>
<evidence type="ECO:0000313" key="2">
    <source>
        <dbReference type="EMBL" id="VDI09526.1"/>
    </source>
</evidence>